<gene>
    <name evidence="2" type="primary">LOC104793394</name>
</gene>
<evidence type="ECO:0000313" key="2">
    <source>
        <dbReference type="RefSeq" id="XP_010518047.1"/>
    </source>
</evidence>
<dbReference type="RefSeq" id="XP_010518047.1">
    <property type="nucleotide sequence ID" value="XM_010519745.1"/>
</dbReference>
<reference evidence="1" key="1">
    <citation type="journal article" date="2014" name="Nat. Commun.">
        <title>The emerging biofuel crop Camelina sativa retains a highly undifferentiated hexaploid genome structure.</title>
        <authorList>
            <person name="Kagale S."/>
            <person name="Koh C."/>
            <person name="Nixon J."/>
            <person name="Bollina V."/>
            <person name="Clarke W.E."/>
            <person name="Tuteja R."/>
            <person name="Spillane C."/>
            <person name="Robinson S.J."/>
            <person name="Links M.G."/>
            <person name="Clarke C."/>
            <person name="Higgins E.E."/>
            <person name="Huebert T."/>
            <person name="Sharpe A.G."/>
            <person name="Parkin I.A."/>
        </authorList>
    </citation>
    <scope>NUCLEOTIDE SEQUENCE [LARGE SCALE GENOMIC DNA]</scope>
    <source>
        <strain evidence="1">cv. DH55</strain>
    </source>
</reference>
<proteinExistence type="predicted"/>
<organism evidence="1 2">
    <name type="scientific">Camelina sativa</name>
    <name type="common">False flax</name>
    <name type="synonym">Myagrum sativum</name>
    <dbReference type="NCBI Taxonomy" id="90675"/>
    <lineage>
        <taxon>Eukaryota</taxon>
        <taxon>Viridiplantae</taxon>
        <taxon>Streptophyta</taxon>
        <taxon>Embryophyta</taxon>
        <taxon>Tracheophyta</taxon>
        <taxon>Spermatophyta</taxon>
        <taxon>Magnoliopsida</taxon>
        <taxon>eudicotyledons</taxon>
        <taxon>Gunneridae</taxon>
        <taxon>Pentapetalae</taxon>
        <taxon>rosids</taxon>
        <taxon>malvids</taxon>
        <taxon>Brassicales</taxon>
        <taxon>Brassicaceae</taxon>
        <taxon>Camelineae</taxon>
        <taxon>Camelina</taxon>
    </lineage>
</organism>
<accession>A0ABM0ZN05</accession>
<evidence type="ECO:0000313" key="1">
    <source>
        <dbReference type="Proteomes" id="UP000694864"/>
    </source>
</evidence>
<name>A0ABM0ZN05_CAMSA</name>
<dbReference type="Proteomes" id="UP000694864">
    <property type="component" value="Chromosome 6"/>
</dbReference>
<sequence length="361" mass="41597">MDQNQACLLIYSYMTKLRTSFKEEYKRLCSIAAQVAPLLVTSHSTSSTVASASVVTSAQPCELQDALTARDFIGILAGKIQQSEESVAPLETFFKCLDGFSSSEETLEKLSQYMDHRQATELYESTMMKMKKEVRADYQSLCQLKCDRERSVQQQPKLEDAFTLAEFLETLARDNQLKRNTTAYEEVLLKCFQHYSASEKMADELKQKNLDATEANLLYHQILRKMNIKVRVEYHKLVVASAHNEGLQEDSQNETVPPLLPDSNLEDAESALQFLQILTFQIQQNKEQTTIQEVLLKHFKRYSTLDETTQELQTYYNMDEIEATRLYHKIMEKMKSEGEGISQFVEEFAPLLKLDEKQLVR</sequence>
<protein>
    <submittedName>
        <fullName evidence="2">Uncharacterized protein LOC104793394 isoform X1</fullName>
    </submittedName>
</protein>
<reference evidence="2" key="2">
    <citation type="submission" date="2025-08" db="UniProtKB">
        <authorList>
            <consortium name="RefSeq"/>
        </authorList>
    </citation>
    <scope>IDENTIFICATION</scope>
    <source>
        <tissue evidence="2">Leaf</tissue>
    </source>
</reference>
<keyword evidence="1" id="KW-1185">Reference proteome</keyword>
<dbReference type="GeneID" id="104793394"/>